<dbReference type="SMART" id="SM00470">
    <property type="entry name" value="ParB"/>
    <property type="match status" value="1"/>
</dbReference>
<evidence type="ECO:0000256" key="1">
    <source>
        <dbReference type="ARBA" id="ARBA00004453"/>
    </source>
</evidence>
<dbReference type="CDD" id="cd16393">
    <property type="entry name" value="SPO0J_N"/>
    <property type="match status" value="1"/>
</dbReference>
<keyword evidence="10" id="KW-1185">Reference proteome</keyword>
<dbReference type="GO" id="GO:0000917">
    <property type="term" value="P:division septum assembly"/>
    <property type="evidence" value="ECO:0007669"/>
    <property type="project" value="UniProtKB-KW"/>
</dbReference>
<dbReference type="CDD" id="cd00093">
    <property type="entry name" value="HTH_XRE"/>
    <property type="match status" value="1"/>
</dbReference>
<dbReference type="InterPro" id="IPR036086">
    <property type="entry name" value="ParB/Sulfiredoxin_sf"/>
</dbReference>
<keyword evidence="4" id="KW-0132">Cell division</keyword>
<dbReference type="GO" id="GO:0005694">
    <property type="term" value="C:chromosome"/>
    <property type="evidence" value="ECO:0007669"/>
    <property type="project" value="TreeGrafter"/>
</dbReference>
<comment type="subcellular location">
    <subcellularLocation>
        <location evidence="1">Cytoplasm</location>
        <location evidence="1">Nucleoid</location>
    </subcellularLocation>
</comment>
<protein>
    <submittedName>
        <fullName evidence="9">Nucleoid occlusion protein</fullName>
    </submittedName>
</protein>
<keyword evidence="7" id="KW-0131">Cell cycle</keyword>
<evidence type="ECO:0000256" key="7">
    <source>
        <dbReference type="ARBA" id="ARBA00023306"/>
    </source>
</evidence>
<dbReference type="GO" id="GO:0009295">
    <property type="term" value="C:nucleoid"/>
    <property type="evidence" value="ECO:0007669"/>
    <property type="project" value="UniProtKB-SubCell"/>
</dbReference>
<dbReference type="Pfam" id="PF17762">
    <property type="entry name" value="HTH_ParB"/>
    <property type="match status" value="1"/>
</dbReference>
<evidence type="ECO:0000313" key="10">
    <source>
        <dbReference type="Proteomes" id="UP000267250"/>
    </source>
</evidence>
<dbReference type="InterPro" id="IPR001387">
    <property type="entry name" value="Cro/C1-type_HTH"/>
</dbReference>
<dbReference type="InterPro" id="IPR023705">
    <property type="entry name" value="Nucleoid_occlusion_protein"/>
</dbReference>
<sequence>MLSPFLKKEERIKYVDISKIYPNPYQPRTVFNESDLEELAQSIKEHGVIQPLTVRKVNDGYELIVGERRLRACKKIGLEQVPVIIKDFSEEETAAIALVENLQRKDLDFIEEAKGYAQLIKKFGMTQQELAKKVGKSQSTIANKLRLLKLPEDIQKLLIEHNLTERHARSLLKLESEEDQRMVLKEIIEKELNVRDTDLLVEKISKKEKDDKKKTVIRVFKDLRLYTNTLWATVKQLRQGGLNVQVEEIENDEYIEFKIRLPKNQE</sequence>
<evidence type="ECO:0000256" key="3">
    <source>
        <dbReference type="ARBA" id="ARBA00022490"/>
    </source>
</evidence>
<dbReference type="InterPro" id="IPR004437">
    <property type="entry name" value="ParB/RepB/Spo0J"/>
</dbReference>
<dbReference type="RefSeq" id="WP_127017654.1">
    <property type="nucleotide sequence ID" value="NZ_CP016379.1"/>
</dbReference>
<dbReference type="EMBL" id="CP016379">
    <property type="protein sequence ID" value="AZR74298.1"/>
    <property type="molecule type" value="Genomic_DNA"/>
</dbReference>
<reference evidence="9 10" key="1">
    <citation type="submission" date="2016-07" db="EMBL/GenBank/DDBJ databases">
        <title>Genome and transcriptome analysis of iron-reducing fermentative bacteria Anoxybacter fermentans.</title>
        <authorList>
            <person name="Zeng X."/>
            <person name="Shao Z."/>
        </authorList>
    </citation>
    <scope>NUCLEOTIDE SEQUENCE [LARGE SCALE GENOMIC DNA]</scope>
    <source>
        <strain evidence="9 10">DY22613</strain>
    </source>
</reference>
<dbReference type="InterPro" id="IPR050336">
    <property type="entry name" value="Chromosome_partition/occlusion"/>
</dbReference>
<dbReference type="GO" id="GO:0045881">
    <property type="term" value="P:positive regulation of sporulation resulting in formation of a cellular spore"/>
    <property type="evidence" value="ECO:0007669"/>
    <property type="project" value="TreeGrafter"/>
</dbReference>
<feature type="domain" description="HTH cro/C1-type" evidence="8">
    <location>
        <begin position="118"/>
        <end position="143"/>
    </location>
</feature>
<dbReference type="OrthoDB" id="9802051at2"/>
<evidence type="ECO:0000256" key="5">
    <source>
        <dbReference type="ARBA" id="ARBA00023125"/>
    </source>
</evidence>
<dbReference type="InterPro" id="IPR003115">
    <property type="entry name" value="ParB_N"/>
</dbReference>
<evidence type="ECO:0000313" key="9">
    <source>
        <dbReference type="EMBL" id="AZR74298.1"/>
    </source>
</evidence>
<dbReference type="InterPro" id="IPR041468">
    <property type="entry name" value="HTH_ParB/Spo0J"/>
</dbReference>
<keyword evidence="5" id="KW-0238">DNA-binding</keyword>
<dbReference type="NCBIfam" id="TIGR00180">
    <property type="entry name" value="parB_part"/>
    <property type="match status" value="1"/>
</dbReference>
<proteinExistence type="inferred from homology"/>
<dbReference type="PANTHER" id="PTHR33375">
    <property type="entry name" value="CHROMOSOME-PARTITIONING PROTEIN PARB-RELATED"/>
    <property type="match status" value="1"/>
</dbReference>
<keyword evidence="3" id="KW-0963">Cytoplasm</keyword>
<dbReference type="GO" id="GO:0007059">
    <property type="term" value="P:chromosome segregation"/>
    <property type="evidence" value="ECO:0007669"/>
    <property type="project" value="TreeGrafter"/>
</dbReference>
<comment type="similarity">
    <text evidence="2">Belongs to the ParB family.</text>
</comment>
<evidence type="ECO:0000256" key="6">
    <source>
        <dbReference type="ARBA" id="ARBA00023210"/>
    </source>
</evidence>
<dbReference type="SUPFAM" id="SSF110849">
    <property type="entry name" value="ParB/Sulfiredoxin"/>
    <property type="match status" value="1"/>
</dbReference>
<dbReference type="FunFam" id="3.90.1530.30:FF:000001">
    <property type="entry name" value="Chromosome partitioning protein ParB"/>
    <property type="match status" value="1"/>
</dbReference>
<dbReference type="PROSITE" id="PS50943">
    <property type="entry name" value="HTH_CROC1"/>
    <property type="match status" value="1"/>
</dbReference>
<dbReference type="AlphaFoldDB" id="A0A3S9T158"/>
<dbReference type="Pfam" id="PF02195">
    <property type="entry name" value="ParB_N"/>
    <property type="match status" value="1"/>
</dbReference>
<dbReference type="Gene3D" id="1.10.10.2830">
    <property type="match status" value="1"/>
</dbReference>
<evidence type="ECO:0000256" key="4">
    <source>
        <dbReference type="ARBA" id="ARBA00022618"/>
    </source>
</evidence>
<gene>
    <name evidence="9" type="ORF">BBF96_13330</name>
</gene>
<dbReference type="Gene3D" id="3.90.1530.30">
    <property type="match status" value="1"/>
</dbReference>
<evidence type="ECO:0000256" key="2">
    <source>
        <dbReference type="ARBA" id="ARBA00006295"/>
    </source>
</evidence>
<dbReference type="FunFam" id="1.10.10.2830:FF:000001">
    <property type="entry name" value="Chromosome partitioning protein ParB"/>
    <property type="match status" value="1"/>
</dbReference>
<dbReference type="GO" id="GO:0003677">
    <property type="term" value="F:DNA binding"/>
    <property type="evidence" value="ECO:0007669"/>
    <property type="project" value="UniProtKB-KW"/>
</dbReference>
<keyword evidence="6" id="KW-0717">Septation</keyword>
<organism evidence="9 10">
    <name type="scientific">Anoxybacter fermentans</name>
    <dbReference type="NCBI Taxonomy" id="1323375"/>
    <lineage>
        <taxon>Bacteria</taxon>
        <taxon>Bacillati</taxon>
        <taxon>Bacillota</taxon>
        <taxon>Clostridia</taxon>
        <taxon>Halanaerobiales</taxon>
        <taxon>Anoxybacter</taxon>
    </lineage>
</organism>
<name>A0A3S9T158_9FIRM</name>
<dbReference type="PANTHER" id="PTHR33375:SF8">
    <property type="entry name" value="NUCLEOID OCCLUSION PROTEIN"/>
    <property type="match status" value="1"/>
</dbReference>
<evidence type="ECO:0000259" key="8">
    <source>
        <dbReference type="PROSITE" id="PS50943"/>
    </source>
</evidence>
<dbReference type="KEGG" id="aft:BBF96_13330"/>
<dbReference type="Proteomes" id="UP000267250">
    <property type="component" value="Chromosome"/>
</dbReference>
<accession>A0A3S9T158</accession>
<dbReference type="NCBIfam" id="TIGR04285">
    <property type="entry name" value="nucleoid_noc"/>
    <property type="match status" value="1"/>
</dbReference>